<proteinExistence type="inferred from homology"/>
<keyword evidence="4 7" id="KW-0472">Membrane</keyword>
<evidence type="ECO:0000313" key="9">
    <source>
        <dbReference type="EMBL" id="CRL17109.1"/>
    </source>
</evidence>
<dbReference type="STRING" id="1429867.A0A0G4NT16"/>
<evidence type="ECO:0000313" key="10">
    <source>
        <dbReference type="Proteomes" id="UP000053732"/>
    </source>
</evidence>
<feature type="transmembrane region" description="Helical" evidence="7">
    <location>
        <begin position="246"/>
        <end position="268"/>
    </location>
</feature>
<feature type="transmembrane region" description="Helical" evidence="7">
    <location>
        <begin position="125"/>
        <end position="145"/>
    </location>
</feature>
<reference evidence="9 10" key="1">
    <citation type="journal article" date="2014" name="Nat. Commun.">
        <title>Multiple recent horizontal transfers of a large genomic region in cheese making fungi.</title>
        <authorList>
            <person name="Cheeseman K."/>
            <person name="Ropars J."/>
            <person name="Renault P."/>
            <person name="Dupont J."/>
            <person name="Gouzy J."/>
            <person name="Branca A."/>
            <person name="Abraham A.L."/>
            <person name="Ceppi M."/>
            <person name="Conseiller E."/>
            <person name="Debuchy R."/>
            <person name="Malagnac F."/>
            <person name="Goarin A."/>
            <person name="Silar P."/>
            <person name="Lacoste S."/>
            <person name="Sallet E."/>
            <person name="Bensimon A."/>
            <person name="Giraud T."/>
            <person name="Brygoo Y."/>
        </authorList>
    </citation>
    <scope>NUCLEOTIDE SEQUENCE [LARGE SCALE GENOMIC DNA]</scope>
    <source>
        <strain evidence="10">FM 013</strain>
    </source>
</reference>
<feature type="transmembrane region" description="Helical" evidence="7">
    <location>
        <begin position="211"/>
        <end position="234"/>
    </location>
</feature>
<evidence type="ECO:0000256" key="6">
    <source>
        <dbReference type="SAM" id="MobiDB-lite"/>
    </source>
</evidence>
<dbReference type="EMBL" id="HG793134">
    <property type="protein sequence ID" value="CRL17109.1"/>
    <property type="molecule type" value="Genomic_DNA"/>
</dbReference>
<sequence length="420" mass="45786">MAFGLEVRDAASEAHKATVELWTLYAIALAVTILRTYARSKTGGWRNLRLDDYLIWVAIILYTAQASLAHSVGNVSGGLANNGMTTAQREALSPDNPAYRARVIGSKIQIAGWSTYSALINSLKLSMLAFYVRLMVLISIISNGVSQQVTNAQQDGLGRRYHIPIYVGFGLVIGCFLASIITIFAACRPFHKNWQINPDPGNVCQPAISTPVIAVTFASNLITDPYLIFIPIPMLWQSSLKPLKKIAATIVLSSGVFVLVCATIKSVFLLVDPEDGAQLANEWGTRETFVAVVTTNLPMIFHLFRIWLSKIFGSQFQSSHKTHKSPSGGFRSIGGGGDYASRKSQGPASSDPMTIGMSFTESEERMMEDVKMQNLKAYPTTIPGNPVSGAIVVSNQIDITHETRTVPQSEQPVKKGTEAW</sequence>
<comment type="subcellular location">
    <subcellularLocation>
        <location evidence="1">Membrane</location>
        <topology evidence="1">Multi-pass membrane protein</topology>
    </subcellularLocation>
</comment>
<evidence type="ECO:0000256" key="3">
    <source>
        <dbReference type="ARBA" id="ARBA00022989"/>
    </source>
</evidence>
<dbReference type="PANTHER" id="PTHR33048">
    <property type="entry name" value="PTH11-LIKE INTEGRAL MEMBRANE PROTEIN (AFU_ORTHOLOGUE AFUA_5G11245)"/>
    <property type="match status" value="1"/>
</dbReference>
<evidence type="ECO:0000256" key="4">
    <source>
        <dbReference type="ARBA" id="ARBA00023136"/>
    </source>
</evidence>
<dbReference type="AlphaFoldDB" id="A0A0G4NT16"/>
<dbReference type="PANTHER" id="PTHR33048:SF105">
    <property type="match status" value="1"/>
</dbReference>
<dbReference type="GO" id="GO:0016020">
    <property type="term" value="C:membrane"/>
    <property type="evidence" value="ECO:0007669"/>
    <property type="project" value="UniProtKB-SubCell"/>
</dbReference>
<organism evidence="9 10">
    <name type="scientific">Penicillium camemberti (strain FM 013)</name>
    <dbReference type="NCBI Taxonomy" id="1429867"/>
    <lineage>
        <taxon>Eukaryota</taxon>
        <taxon>Fungi</taxon>
        <taxon>Dikarya</taxon>
        <taxon>Ascomycota</taxon>
        <taxon>Pezizomycotina</taxon>
        <taxon>Eurotiomycetes</taxon>
        <taxon>Eurotiomycetidae</taxon>
        <taxon>Eurotiales</taxon>
        <taxon>Aspergillaceae</taxon>
        <taxon>Penicillium</taxon>
    </lineage>
</organism>
<feature type="transmembrane region" description="Helical" evidence="7">
    <location>
        <begin position="21"/>
        <end position="38"/>
    </location>
</feature>
<dbReference type="InterPro" id="IPR049326">
    <property type="entry name" value="Rhodopsin_dom_fungi"/>
</dbReference>
<evidence type="ECO:0000259" key="8">
    <source>
        <dbReference type="Pfam" id="PF20684"/>
    </source>
</evidence>
<dbReference type="Pfam" id="PF20684">
    <property type="entry name" value="Fung_rhodopsin"/>
    <property type="match status" value="1"/>
</dbReference>
<feature type="region of interest" description="Disordered" evidence="6">
    <location>
        <begin position="320"/>
        <end position="355"/>
    </location>
</feature>
<name>A0A0G4NT16_PENC3</name>
<feature type="domain" description="Rhodopsin" evidence="8">
    <location>
        <begin position="34"/>
        <end position="305"/>
    </location>
</feature>
<feature type="transmembrane region" description="Helical" evidence="7">
    <location>
        <begin position="165"/>
        <end position="191"/>
    </location>
</feature>
<evidence type="ECO:0000256" key="2">
    <source>
        <dbReference type="ARBA" id="ARBA00022692"/>
    </source>
</evidence>
<dbReference type="Proteomes" id="UP000053732">
    <property type="component" value="Unassembled WGS sequence"/>
</dbReference>
<dbReference type="InterPro" id="IPR052337">
    <property type="entry name" value="SAT4-like"/>
</dbReference>
<feature type="transmembrane region" description="Helical" evidence="7">
    <location>
        <begin position="288"/>
        <end position="308"/>
    </location>
</feature>
<evidence type="ECO:0000256" key="5">
    <source>
        <dbReference type="ARBA" id="ARBA00038359"/>
    </source>
</evidence>
<evidence type="ECO:0000256" key="7">
    <source>
        <dbReference type="SAM" id="Phobius"/>
    </source>
</evidence>
<accession>A0A0G4NT16</accession>
<evidence type="ECO:0000256" key="1">
    <source>
        <dbReference type="ARBA" id="ARBA00004141"/>
    </source>
</evidence>
<protein>
    <submittedName>
        <fullName evidence="9">Str. FM013</fullName>
    </submittedName>
</protein>
<gene>
    <name evidence="9" type="ORF">PCAMFM013_S001g000069</name>
</gene>
<keyword evidence="10" id="KW-1185">Reference proteome</keyword>
<keyword evidence="2 7" id="KW-0812">Transmembrane</keyword>
<feature type="transmembrane region" description="Helical" evidence="7">
    <location>
        <begin position="50"/>
        <end position="69"/>
    </location>
</feature>
<comment type="similarity">
    <text evidence="5">Belongs to the SAT4 family.</text>
</comment>
<feature type="compositionally biased region" description="Polar residues" evidence="6">
    <location>
        <begin position="342"/>
        <end position="355"/>
    </location>
</feature>
<keyword evidence="3 7" id="KW-1133">Transmembrane helix</keyword>